<reference evidence="5" key="2">
    <citation type="submission" date="2013-12" db="EMBL/GenBank/DDBJ databases">
        <title>Evolution of pathogenesis and genome organization in the Tremellales.</title>
        <authorList>
            <person name="Cuomo C."/>
            <person name="Litvintseva A."/>
            <person name="Heitman J."/>
            <person name="Chen Y."/>
            <person name="Sun S."/>
            <person name="Springer D."/>
            <person name="Dromer F."/>
            <person name="Young S."/>
            <person name="Zeng Q."/>
            <person name="Chapman S."/>
            <person name="Gujja S."/>
            <person name="Saif S."/>
            <person name="Birren B."/>
        </authorList>
    </citation>
    <scope>NUCLEOTIDE SEQUENCE [LARGE SCALE GENOMIC DNA]</scope>
    <source>
        <strain evidence="5">BCC8398</strain>
    </source>
</reference>
<feature type="compositionally biased region" description="Pro residues" evidence="1">
    <location>
        <begin position="194"/>
        <end position="205"/>
    </location>
</feature>
<feature type="compositionally biased region" description="Low complexity" evidence="1">
    <location>
        <begin position="1"/>
        <end position="21"/>
    </location>
</feature>
<reference evidence="4 5" key="1">
    <citation type="submission" date="2013-07" db="EMBL/GenBank/DDBJ databases">
        <title>The Genome Sequence of Cryptococcus heveanensis BCC8398.</title>
        <authorList>
            <consortium name="The Broad Institute Genome Sequencing Platform"/>
            <person name="Cuomo C."/>
            <person name="Litvintseva A."/>
            <person name="Chen Y."/>
            <person name="Heitman J."/>
            <person name="Sun S."/>
            <person name="Springer D."/>
            <person name="Dromer F."/>
            <person name="Young S.K."/>
            <person name="Zeng Q."/>
            <person name="Gargeya S."/>
            <person name="Fitzgerald M."/>
            <person name="Abouelleil A."/>
            <person name="Alvarado L."/>
            <person name="Berlin A.M."/>
            <person name="Chapman S.B."/>
            <person name="Dewar J."/>
            <person name="Goldberg J."/>
            <person name="Griggs A."/>
            <person name="Gujja S."/>
            <person name="Hansen M."/>
            <person name="Howarth C."/>
            <person name="Imamovic A."/>
            <person name="Larimer J."/>
            <person name="McCowan C."/>
            <person name="Murphy C."/>
            <person name="Pearson M."/>
            <person name="Priest M."/>
            <person name="Roberts A."/>
            <person name="Saif S."/>
            <person name="Shea T."/>
            <person name="Sykes S."/>
            <person name="Wortman J."/>
            <person name="Nusbaum C."/>
            <person name="Birren B."/>
        </authorList>
    </citation>
    <scope>NUCLEOTIDE SEQUENCE [LARGE SCALE GENOMIC DNA]</scope>
    <source>
        <strain evidence="4 5">BCC8398</strain>
    </source>
</reference>
<evidence type="ECO:0000259" key="3">
    <source>
        <dbReference type="Pfam" id="PF07950"/>
    </source>
</evidence>
<feature type="region of interest" description="Disordered" evidence="1">
    <location>
        <begin position="189"/>
        <end position="208"/>
    </location>
</feature>
<dbReference type="PANTHER" id="PTHR38409:SF1">
    <property type="entry name" value="MITOCHONDRIAL ADAPTER PROTEIN MCP1"/>
    <property type="match status" value="1"/>
</dbReference>
<name>A0A1B9GKN1_9TREE</name>
<keyword evidence="2" id="KW-1133">Transmembrane helix</keyword>
<feature type="region of interest" description="Disordered" evidence="1">
    <location>
        <begin position="1"/>
        <end position="30"/>
    </location>
</feature>
<feature type="domain" description="Mitochondrial adapter protein MCP1 transmembrane" evidence="3">
    <location>
        <begin position="62"/>
        <end position="152"/>
    </location>
</feature>
<feature type="region of interest" description="Disordered" evidence="1">
    <location>
        <begin position="136"/>
        <end position="181"/>
    </location>
</feature>
<dbReference type="InterPro" id="IPR039960">
    <property type="entry name" value="MCP1"/>
</dbReference>
<dbReference type="Proteomes" id="UP000092666">
    <property type="component" value="Unassembled WGS sequence"/>
</dbReference>
<dbReference type="GO" id="GO:0055088">
    <property type="term" value="P:lipid homeostasis"/>
    <property type="evidence" value="ECO:0007669"/>
    <property type="project" value="InterPro"/>
</dbReference>
<dbReference type="AlphaFoldDB" id="A0A1B9GKN1"/>
<sequence length="267" mass="28753">MSSAFSTTSSSPTSDTNSDPESASDKPMTTSTSKLFRTLLHSIRLRLPRQAHQILAYPLTLLLTSHVLTHRLIPQSSQPPISSLSPSELGWDFVGYNLQSAVSWLAYLGLVGAGVWHAAVGSMKVVSWLKSGRRARGRDTGVRGASVGTEEIASGEKEVVSSSTQETPAPAANGKGKTTALPIENLPKPSEPTTIPPLNPTPSPKRPVVSRRRKFGLRGIIALFLGLISVGLYRVRSDTASYGISALMKRRYDAVFAAVPWAVLWLH</sequence>
<organism evidence="4 5">
    <name type="scientific">Kwoniella heveanensis BCC8398</name>
    <dbReference type="NCBI Taxonomy" id="1296120"/>
    <lineage>
        <taxon>Eukaryota</taxon>
        <taxon>Fungi</taxon>
        <taxon>Dikarya</taxon>
        <taxon>Basidiomycota</taxon>
        <taxon>Agaricomycotina</taxon>
        <taxon>Tremellomycetes</taxon>
        <taxon>Tremellales</taxon>
        <taxon>Cryptococcaceae</taxon>
        <taxon>Kwoniella</taxon>
    </lineage>
</organism>
<dbReference type="InterPro" id="IPR012472">
    <property type="entry name" value="MCP1_TM"/>
</dbReference>
<keyword evidence="5" id="KW-1185">Reference proteome</keyword>
<feature type="transmembrane region" description="Helical" evidence="2">
    <location>
        <begin position="104"/>
        <end position="126"/>
    </location>
</feature>
<evidence type="ECO:0000256" key="2">
    <source>
        <dbReference type="SAM" id="Phobius"/>
    </source>
</evidence>
<protein>
    <recommendedName>
        <fullName evidence="3">Mitochondrial adapter protein MCP1 transmembrane domain-containing protein</fullName>
    </recommendedName>
</protein>
<keyword evidence="2" id="KW-0472">Membrane</keyword>
<feature type="transmembrane region" description="Helical" evidence="2">
    <location>
        <begin position="215"/>
        <end position="233"/>
    </location>
</feature>
<dbReference type="EMBL" id="KV700132">
    <property type="protein sequence ID" value="OCF31624.1"/>
    <property type="molecule type" value="Genomic_DNA"/>
</dbReference>
<dbReference type="Pfam" id="PF07950">
    <property type="entry name" value="MCP1_TM"/>
    <property type="match status" value="1"/>
</dbReference>
<evidence type="ECO:0000313" key="4">
    <source>
        <dbReference type="EMBL" id="OCF31624.1"/>
    </source>
</evidence>
<proteinExistence type="predicted"/>
<evidence type="ECO:0000313" key="5">
    <source>
        <dbReference type="Proteomes" id="UP000092666"/>
    </source>
</evidence>
<evidence type="ECO:0000256" key="1">
    <source>
        <dbReference type="SAM" id="MobiDB-lite"/>
    </source>
</evidence>
<accession>A0A1B9GKN1</accession>
<gene>
    <name evidence="4" type="ORF">I316_06629</name>
</gene>
<dbReference type="OrthoDB" id="10259513at2759"/>
<dbReference type="PANTHER" id="PTHR38409">
    <property type="entry name" value="MDM10-COMPLEMENTING PROTEIN 1"/>
    <property type="match status" value="1"/>
</dbReference>
<keyword evidence="2" id="KW-0812">Transmembrane</keyword>